<sequence length="769" mass="85412">LITVLRMAPRDAPQFPEMLAIVKALRCDTKACAGVPFSKLAFREKEGSMELVALGTIGGTQQTLLTGSVSHKGCALSRAIEPQTLPNTINSAAILQAERQRSSAVGGISHLSVAKSGVVYLGSSDQVIRVDQLGQFTNTRIRKTVLDVQICPSDSKVAAVTADQSLLIVRDGEVVYQANNEDKDISNGVPPFIIQEEMERFNGMWWSPTHSLLLYERVDEQDVERVLVSTRQAPMKYPLAGTTNARSTLRMIHVAKSRVHDYGLRMDLHKRYPWMEYITRAGFMGDGTTVWVEIMDREQRRSALVLIPLWEFEGIDRSNNTVVQELTVAHEQNSGSWINTHNLTCSASLPSSPWSLVHGIEGDYWTKLVLLSPHSLPLPITTEEFSVHKNGGVFIDCERRLVYFFAHRKSPMEVHFCVATLEYPRQVSQLTEDGLSCRVDRSARTSAISFSSCFVVWLSSLRLPPHCVVYSLAHGADGELPTSTRLCQVEMPTTPSPLLCPRSDSPSLLSYHSPISGYTHHAIVHTPKGEGPFPVIHFVYGGPGVQLVRNEWSAWTFLQKYTALGFAAIVIDGRGSDGRGKKWESAIKHRLGEIELADQVEGLQIVSSMVGDEVLDMKRVAVHGWSYGGYMSVLALAHHPEIYRCAVAGGTVVDWGMYDTAYTERYLGLEVPSFASSNLDKVVKMLPDIPGKLMLAHGLQDENVHFRHAETLIDLLIKNGKPYNLQLFPSERHGLRSVDASSHFDASMFSFISQAFRNPLFPTCQPIEL</sequence>
<dbReference type="AlphaFoldDB" id="A0AAV5W9C2"/>
<dbReference type="PANTHER" id="PTHR11731:SF193">
    <property type="entry name" value="DIPEPTIDYL PEPTIDASE 9"/>
    <property type="match status" value="1"/>
</dbReference>
<dbReference type="SUPFAM" id="SSF82171">
    <property type="entry name" value="DPP6 N-terminal domain-like"/>
    <property type="match status" value="1"/>
</dbReference>
<reference evidence="3" key="1">
    <citation type="submission" date="2023-10" db="EMBL/GenBank/DDBJ databases">
        <title>Genome assembly of Pristionchus species.</title>
        <authorList>
            <person name="Yoshida K."/>
            <person name="Sommer R.J."/>
        </authorList>
    </citation>
    <scope>NUCLEOTIDE SEQUENCE</scope>
    <source>
        <strain evidence="3">RS5133</strain>
    </source>
</reference>
<protein>
    <submittedName>
        <fullName evidence="3">Uncharacterized protein</fullName>
    </submittedName>
</protein>
<dbReference type="Pfam" id="PF00326">
    <property type="entry name" value="Peptidase_S9"/>
    <property type="match status" value="1"/>
</dbReference>
<dbReference type="InterPro" id="IPR001375">
    <property type="entry name" value="Peptidase_S9_cat"/>
</dbReference>
<dbReference type="GO" id="GO:0006508">
    <property type="term" value="P:proteolysis"/>
    <property type="evidence" value="ECO:0007669"/>
    <property type="project" value="InterPro"/>
</dbReference>
<evidence type="ECO:0000313" key="4">
    <source>
        <dbReference type="Proteomes" id="UP001432322"/>
    </source>
</evidence>
<dbReference type="InterPro" id="IPR050278">
    <property type="entry name" value="Serine_Prot_S9B/DPPIV"/>
</dbReference>
<dbReference type="Pfam" id="PF00930">
    <property type="entry name" value="DPPIV_N"/>
    <property type="match status" value="1"/>
</dbReference>
<comment type="caution">
    <text evidence="3">The sequence shown here is derived from an EMBL/GenBank/DDBJ whole genome shotgun (WGS) entry which is preliminary data.</text>
</comment>
<evidence type="ECO:0000259" key="1">
    <source>
        <dbReference type="Pfam" id="PF00326"/>
    </source>
</evidence>
<dbReference type="GO" id="GO:0008239">
    <property type="term" value="F:dipeptidyl-peptidase activity"/>
    <property type="evidence" value="ECO:0007669"/>
    <property type="project" value="TreeGrafter"/>
</dbReference>
<dbReference type="EMBL" id="BTSY01000005">
    <property type="protein sequence ID" value="GMT28113.1"/>
    <property type="molecule type" value="Genomic_DNA"/>
</dbReference>
<organism evidence="3 4">
    <name type="scientific">Pristionchus fissidentatus</name>
    <dbReference type="NCBI Taxonomy" id="1538716"/>
    <lineage>
        <taxon>Eukaryota</taxon>
        <taxon>Metazoa</taxon>
        <taxon>Ecdysozoa</taxon>
        <taxon>Nematoda</taxon>
        <taxon>Chromadorea</taxon>
        <taxon>Rhabditida</taxon>
        <taxon>Rhabditina</taxon>
        <taxon>Diplogasteromorpha</taxon>
        <taxon>Diplogasteroidea</taxon>
        <taxon>Neodiplogasteridae</taxon>
        <taxon>Pristionchus</taxon>
    </lineage>
</organism>
<name>A0AAV5W9C2_9BILA</name>
<accession>A0AAV5W9C2</accession>
<dbReference type="Gene3D" id="3.40.50.1820">
    <property type="entry name" value="alpha/beta hydrolase"/>
    <property type="match status" value="1"/>
</dbReference>
<feature type="domain" description="Peptidase S9 prolyl oligopeptidase catalytic" evidence="1">
    <location>
        <begin position="560"/>
        <end position="757"/>
    </location>
</feature>
<evidence type="ECO:0000259" key="2">
    <source>
        <dbReference type="Pfam" id="PF00930"/>
    </source>
</evidence>
<dbReference type="SUPFAM" id="SSF53474">
    <property type="entry name" value="alpha/beta-Hydrolases"/>
    <property type="match status" value="1"/>
</dbReference>
<feature type="domain" description="Dipeptidylpeptidase IV N-terminal" evidence="2">
    <location>
        <begin position="142"/>
        <end position="444"/>
    </location>
</feature>
<dbReference type="Proteomes" id="UP001432322">
    <property type="component" value="Unassembled WGS sequence"/>
</dbReference>
<dbReference type="Gene3D" id="2.140.10.30">
    <property type="entry name" value="Dipeptidylpeptidase IV, N-terminal domain"/>
    <property type="match status" value="1"/>
</dbReference>
<proteinExistence type="predicted"/>
<dbReference type="InterPro" id="IPR029058">
    <property type="entry name" value="AB_hydrolase_fold"/>
</dbReference>
<dbReference type="InterPro" id="IPR002469">
    <property type="entry name" value="Peptidase_S9B_N"/>
</dbReference>
<dbReference type="GO" id="GO:0008236">
    <property type="term" value="F:serine-type peptidase activity"/>
    <property type="evidence" value="ECO:0007669"/>
    <property type="project" value="InterPro"/>
</dbReference>
<feature type="non-terminal residue" evidence="3">
    <location>
        <position position="1"/>
    </location>
</feature>
<keyword evidence="4" id="KW-1185">Reference proteome</keyword>
<evidence type="ECO:0000313" key="3">
    <source>
        <dbReference type="EMBL" id="GMT28113.1"/>
    </source>
</evidence>
<gene>
    <name evidence="3" type="ORF">PFISCL1PPCAC_19410</name>
</gene>
<dbReference type="PANTHER" id="PTHR11731">
    <property type="entry name" value="PROTEASE FAMILY S9B,C DIPEPTIDYL-PEPTIDASE IV-RELATED"/>
    <property type="match status" value="1"/>
</dbReference>